<dbReference type="AlphaFoldDB" id="A0AA89TWB8"/>
<reference evidence="1 2" key="1">
    <citation type="submission" date="2020-08" db="EMBL/GenBank/DDBJ databases">
        <title>Sequencing the genomes of 1000 actinobacteria strains.</title>
        <authorList>
            <person name="Klenk H.-P."/>
        </authorList>
    </citation>
    <scope>NUCLEOTIDE SEQUENCE [LARGE SCALE GENOMIC DNA]</scope>
    <source>
        <strain evidence="1 2">DSM 40129</strain>
    </source>
</reference>
<evidence type="ECO:0000313" key="1">
    <source>
        <dbReference type="EMBL" id="MBB5814315.1"/>
    </source>
</evidence>
<organism evidence="1 2">
    <name type="scientific">Streptomyces collinus</name>
    <dbReference type="NCBI Taxonomy" id="42684"/>
    <lineage>
        <taxon>Bacteria</taxon>
        <taxon>Bacillati</taxon>
        <taxon>Actinomycetota</taxon>
        <taxon>Actinomycetes</taxon>
        <taxon>Kitasatosporales</taxon>
        <taxon>Streptomycetaceae</taxon>
        <taxon>Streptomyces</taxon>
    </lineage>
</organism>
<protein>
    <submittedName>
        <fullName evidence="1">Uncharacterized protein</fullName>
    </submittedName>
</protein>
<sequence length="121" mass="13503">MRAQESNHQLVDHFLDFAILPFTAAHFRAVHHHRRYGVEDITVRSLGVHLATLDPPIDDLLQHPHGGLHDALEDHTVKAFGPRRVALVNHRAKCETRAALPVWAPAATPSIVRPFQPTVPS</sequence>
<gene>
    <name evidence="1" type="ORF">HNR72_005343</name>
</gene>
<name>A0AA89TWB8_STRCU</name>
<comment type="caution">
    <text evidence="1">The sequence shown here is derived from an EMBL/GenBank/DDBJ whole genome shotgun (WGS) entry which is preliminary data.</text>
</comment>
<keyword evidence="2" id="KW-1185">Reference proteome</keyword>
<dbReference type="EMBL" id="JACHLX010000001">
    <property type="protein sequence ID" value="MBB5814315.1"/>
    <property type="molecule type" value="Genomic_DNA"/>
</dbReference>
<evidence type="ECO:0000313" key="2">
    <source>
        <dbReference type="Proteomes" id="UP000579531"/>
    </source>
</evidence>
<accession>A0AA89TWB8</accession>
<dbReference type="Proteomes" id="UP000579531">
    <property type="component" value="Unassembled WGS sequence"/>
</dbReference>
<proteinExistence type="predicted"/>